<dbReference type="Proteomes" id="UP001239445">
    <property type="component" value="Unassembled WGS sequence"/>
</dbReference>
<dbReference type="InterPro" id="IPR036188">
    <property type="entry name" value="FAD/NAD-bd_sf"/>
</dbReference>
<keyword evidence="8" id="KW-1185">Reference proteome</keyword>
<keyword evidence="6" id="KW-0560">Oxidoreductase</keyword>
<evidence type="ECO:0000256" key="6">
    <source>
        <dbReference type="ARBA" id="ARBA00023002"/>
    </source>
</evidence>
<dbReference type="EMBL" id="MU839838">
    <property type="protein sequence ID" value="KAK1753299.1"/>
    <property type="molecule type" value="Genomic_DNA"/>
</dbReference>
<dbReference type="GO" id="GO:0016491">
    <property type="term" value="F:oxidoreductase activity"/>
    <property type="evidence" value="ECO:0007669"/>
    <property type="project" value="UniProtKB-KW"/>
</dbReference>
<name>A0AAJ0F9N8_9PEZI</name>
<dbReference type="PANTHER" id="PTHR43098">
    <property type="entry name" value="L-ORNITHINE N(5)-MONOOXYGENASE-RELATED"/>
    <property type="match status" value="1"/>
</dbReference>
<comment type="cofactor">
    <cofactor evidence="1">
        <name>FAD</name>
        <dbReference type="ChEBI" id="CHEBI:57692"/>
    </cofactor>
</comment>
<evidence type="ECO:0000256" key="3">
    <source>
        <dbReference type="ARBA" id="ARBA00022630"/>
    </source>
</evidence>
<dbReference type="SUPFAM" id="SSF51905">
    <property type="entry name" value="FAD/NAD(P)-binding domain"/>
    <property type="match status" value="1"/>
</dbReference>
<gene>
    <name evidence="7" type="ORF">QBC47DRAFT_388165</name>
</gene>
<evidence type="ECO:0000256" key="1">
    <source>
        <dbReference type="ARBA" id="ARBA00001974"/>
    </source>
</evidence>
<keyword evidence="4" id="KW-0274">FAD</keyword>
<comment type="caution">
    <text evidence="7">The sequence shown here is derived from an EMBL/GenBank/DDBJ whole genome shotgun (WGS) entry which is preliminary data.</text>
</comment>
<proteinExistence type="inferred from homology"/>
<evidence type="ECO:0000256" key="5">
    <source>
        <dbReference type="ARBA" id="ARBA00022857"/>
    </source>
</evidence>
<evidence type="ECO:0000256" key="2">
    <source>
        <dbReference type="ARBA" id="ARBA00010139"/>
    </source>
</evidence>
<organism evidence="7 8">
    <name type="scientific">Echria macrotheca</name>
    <dbReference type="NCBI Taxonomy" id="438768"/>
    <lineage>
        <taxon>Eukaryota</taxon>
        <taxon>Fungi</taxon>
        <taxon>Dikarya</taxon>
        <taxon>Ascomycota</taxon>
        <taxon>Pezizomycotina</taxon>
        <taxon>Sordariomycetes</taxon>
        <taxon>Sordariomycetidae</taxon>
        <taxon>Sordariales</taxon>
        <taxon>Schizotheciaceae</taxon>
        <taxon>Echria</taxon>
    </lineage>
</organism>
<reference evidence="7" key="1">
    <citation type="submission" date="2023-06" db="EMBL/GenBank/DDBJ databases">
        <title>Genome-scale phylogeny and comparative genomics of the fungal order Sordariales.</title>
        <authorList>
            <consortium name="Lawrence Berkeley National Laboratory"/>
            <person name="Hensen N."/>
            <person name="Bonometti L."/>
            <person name="Westerberg I."/>
            <person name="Brannstrom I.O."/>
            <person name="Guillou S."/>
            <person name="Cros-Aarteil S."/>
            <person name="Calhoun S."/>
            <person name="Haridas S."/>
            <person name="Kuo A."/>
            <person name="Mondo S."/>
            <person name="Pangilinan J."/>
            <person name="Riley R."/>
            <person name="Labutti K."/>
            <person name="Andreopoulos B."/>
            <person name="Lipzen A."/>
            <person name="Chen C."/>
            <person name="Yanf M."/>
            <person name="Daum C."/>
            <person name="Ng V."/>
            <person name="Clum A."/>
            <person name="Steindorff A."/>
            <person name="Ohm R."/>
            <person name="Martin F."/>
            <person name="Silar P."/>
            <person name="Natvig D."/>
            <person name="Lalanne C."/>
            <person name="Gautier V."/>
            <person name="Ament-Velasquez S.L."/>
            <person name="Kruys A."/>
            <person name="Hutchinson M.I."/>
            <person name="Powell A.J."/>
            <person name="Barry K."/>
            <person name="Miller A.N."/>
            <person name="Grigoriev I.V."/>
            <person name="Debuchy R."/>
            <person name="Gladieux P."/>
            <person name="Thoren M.H."/>
            <person name="Johannesson H."/>
        </authorList>
    </citation>
    <scope>NUCLEOTIDE SEQUENCE</scope>
    <source>
        <strain evidence="7">PSN4</strain>
    </source>
</reference>
<comment type="similarity">
    <text evidence="2">Belongs to the FAD-binding monooxygenase family.</text>
</comment>
<protein>
    <submittedName>
        <fullName evidence="7">Pentalenolactone D synthase</fullName>
    </submittedName>
</protein>
<keyword evidence="5" id="KW-0521">NADP</keyword>
<keyword evidence="3" id="KW-0285">Flavoprotein</keyword>
<dbReference type="PANTHER" id="PTHR43098:SF2">
    <property type="entry name" value="FAD-BINDING MONOOXYGENASE AUSB-RELATED"/>
    <property type="match status" value="1"/>
</dbReference>
<dbReference type="AlphaFoldDB" id="A0AAJ0F9N8"/>
<evidence type="ECO:0000256" key="4">
    <source>
        <dbReference type="ARBA" id="ARBA00022827"/>
    </source>
</evidence>
<sequence>MATSDAGQIPSAEDLKLYTLQQKYAEEAAKRFRPEFTAQFVSLADADDKRIHALGDDPWVDHTALNAKPPVADGARYKFVVLGTGFGGIIFAVRLIEAGLVKGPQDLLLIDTAGGFGGTWYWNRYPGLHCDIESYTYLPLLEETGFVPKFRYSPGYEIREHAERIATKWNLNDKVLFRTKTNSARWDDAGKVWNIAVTENRGPAEPSRDLTIKAEYFMSCVGVFPKPHAPKIPGLNSFAGPLFHTSRWDYSVTGGSQDSPELTKLEGKRVGIIGTGATAVQAVPALAKYAKELYVFQRTPSSVWPRDQRPTDPEEWKTKIATHPGWQLERMANLNAFLTNAATEDLPNLVDDAWSRMPAYCANVGCPKWGYIEPTPEKIGEHIGRLMRLDLANAEAARARVDATIKDPTTAAKLKAWYPVWCKRPTFSDDYLETFNLPHVHLVDTDGKGVESSTSKGLVAGGSEYDLDILILGTGYEGPVTHDGDPTARADFSVTGREGRTLSQKWAEQGVTTLHGFSSHGFPNFFFQNAVQGASGANYAYSLETWSRHLADVIRQAEERAPAPGKRVVVENTVEAEEAWAGELMRHGPYYASMMGCTPSYNNAEGAMAQMPSDPAEMMKKARLAAWSFGLESFAKVLEDFRKGGVKGFEVTGADV</sequence>
<dbReference type="InterPro" id="IPR050775">
    <property type="entry name" value="FAD-binding_Monooxygenases"/>
</dbReference>
<accession>A0AAJ0F9N8</accession>
<evidence type="ECO:0000313" key="7">
    <source>
        <dbReference type="EMBL" id="KAK1753299.1"/>
    </source>
</evidence>
<evidence type="ECO:0000313" key="8">
    <source>
        <dbReference type="Proteomes" id="UP001239445"/>
    </source>
</evidence>
<dbReference type="Gene3D" id="3.50.50.60">
    <property type="entry name" value="FAD/NAD(P)-binding domain"/>
    <property type="match status" value="3"/>
</dbReference>